<accession>A0AA48GLW5</accession>
<feature type="chain" id="PRO_5041468191" description="Lipoprotein" evidence="2">
    <location>
        <begin position="26"/>
        <end position="205"/>
    </location>
</feature>
<evidence type="ECO:0008006" key="5">
    <source>
        <dbReference type="Google" id="ProtNLM"/>
    </source>
</evidence>
<feature type="compositionally biased region" description="Pro residues" evidence="1">
    <location>
        <begin position="38"/>
        <end position="52"/>
    </location>
</feature>
<dbReference type="EMBL" id="AP027081">
    <property type="protein sequence ID" value="BDU75491.1"/>
    <property type="molecule type" value="Genomic_DNA"/>
</dbReference>
<feature type="region of interest" description="Disordered" evidence="1">
    <location>
        <begin position="32"/>
        <end position="72"/>
    </location>
</feature>
<evidence type="ECO:0000313" key="4">
    <source>
        <dbReference type="Proteomes" id="UP001228113"/>
    </source>
</evidence>
<evidence type="ECO:0000313" key="3">
    <source>
        <dbReference type="EMBL" id="BDU75491.1"/>
    </source>
</evidence>
<reference evidence="3" key="1">
    <citation type="journal article" date="2023" name="Int. J. Syst. Evol. Microbiol.">
        <title>Mesoterricola silvestris gen. nov., sp. nov., Mesoterricola sediminis sp. nov., Geothrix oryzae sp. nov., Geothrix edaphica sp. nov., Geothrix rubra sp. nov., and Geothrix limicola sp. nov., six novel members of Acidobacteriota isolated from soils.</title>
        <authorList>
            <person name="Itoh H."/>
            <person name="Sugisawa Y."/>
            <person name="Mise K."/>
            <person name="Xu Z."/>
            <person name="Kuniyasu M."/>
            <person name="Ushijima N."/>
            <person name="Kawano K."/>
            <person name="Kobayashi E."/>
            <person name="Shiratori Y."/>
            <person name="Masuda Y."/>
            <person name="Senoo K."/>
        </authorList>
    </citation>
    <scope>NUCLEOTIDE SEQUENCE</scope>
    <source>
        <strain evidence="3">W786</strain>
    </source>
</reference>
<sequence length="205" mass="21095">MPTPTSRFRAGATLAAAAVALALLAACNRDQVSRSTPAPAPGAPPQGMPPAGMPSGMGGEVPPPPAPTHPLKWALPKGWTETGGGGMRFATLNPPGPGKIEVSVVNLPGMAGGELANVNRWRGQIGLEPLDEKALAGARRTVKSKAGAIAVFDFTSQGASPTRMIVGSLTTADGNTWFLKLVGDAPAAEKARPDFMRYLESLHLD</sequence>
<dbReference type="AlphaFoldDB" id="A0AA48GLW5"/>
<evidence type="ECO:0000256" key="2">
    <source>
        <dbReference type="SAM" id="SignalP"/>
    </source>
</evidence>
<dbReference type="RefSeq" id="WP_316410994.1">
    <property type="nucleotide sequence ID" value="NZ_AP027081.1"/>
</dbReference>
<feature type="signal peptide" evidence="2">
    <location>
        <begin position="1"/>
        <end position="25"/>
    </location>
</feature>
<keyword evidence="4" id="KW-1185">Reference proteome</keyword>
<protein>
    <recommendedName>
        <fullName evidence="5">Lipoprotein</fullName>
    </recommendedName>
</protein>
<proteinExistence type="predicted"/>
<organism evidence="3 4">
    <name type="scientific">Mesoterricola sediminis</name>
    <dbReference type="NCBI Taxonomy" id="2927980"/>
    <lineage>
        <taxon>Bacteria</taxon>
        <taxon>Pseudomonadati</taxon>
        <taxon>Acidobacteriota</taxon>
        <taxon>Holophagae</taxon>
        <taxon>Holophagales</taxon>
        <taxon>Holophagaceae</taxon>
        <taxon>Mesoterricola</taxon>
    </lineage>
</organism>
<dbReference type="KEGG" id="msea:METESE_04490"/>
<keyword evidence="2" id="KW-0732">Signal</keyword>
<gene>
    <name evidence="3" type="ORF">METESE_04490</name>
</gene>
<evidence type="ECO:0000256" key="1">
    <source>
        <dbReference type="SAM" id="MobiDB-lite"/>
    </source>
</evidence>
<dbReference type="Proteomes" id="UP001228113">
    <property type="component" value="Chromosome"/>
</dbReference>
<name>A0AA48GLW5_9BACT</name>
<dbReference type="PROSITE" id="PS51257">
    <property type="entry name" value="PROKAR_LIPOPROTEIN"/>
    <property type="match status" value="1"/>
</dbReference>